<dbReference type="AlphaFoldDB" id="A0A0A0L6A7"/>
<name>A0A0A0L6A7_CUCSA</name>
<keyword evidence="2" id="KW-1185">Reference proteome</keyword>
<protein>
    <submittedName>
        <fullName evidence="1">Uncharacterized protein</fullName>
    </submittedName>
</protein>
<proteinExistence type="predicted"/>
<reference evidence="1 2" key="1">
    <citation type="journal article" date="2009" name="Nat. Genet.">
        <title>The genome of the cucumber, Cucumis sativus L.</title>
        <authorList>
            <person name="Huang S."/>
            <person name="Li R."/>
            <person name="Zhang Z."/>
            <person name="Li L."/>
            <person name="Gu X."/>
            <person name="Fan W."/>
            <person name="Lucas W.J."/>
            <person name="Wang X."/>
            <person name="Xie B."/>
            <person name="Ni P."/>
            <person name="Ren Y."/>
            <person name="Zhu H."/>
            <person name="Li J."/>
            <person name="Lin K."/>
            <person name="Jin W."/>
            <person name="Fei Z."/>
            <person name="Li G."/>
            <person name="Staub J."/>
            <person name="Kilian A."/>
            <person name="van der Vossen E.A."/>
            <person name="Wu Y."/>
            <person name="Guo J."/>
            <person name="He J."/>
            <person name="Jia Z."/>
            <person name="Ren Y."/>
            <person name="Tian G."/>
            <person name="Lu Y."/>
            <person name="Ruan J."/>
            <person name="Qian W."/>
            <person name="Wang M."/>
            <person name="Huang Q."/>
            <person name="Li B."/>
            <person name="Xuan Z."/>
            <person name="Cao J."/>
            <person name="Asan"/>
            <person name="Wu Z."/>
            <person name="Zhang J."/>
            <person name="Cai Q."/>
            <person name="Bai Y."/>
            <person name="Zhao B."/>
            <person name="Han Y."/>
            <person name="Li Y."/>
            <person name="Li X."/>
            <person name="Wang S."/>
            <person name="Shi Q."/>
            <person name="Liu S."/>
            <person name="Cho W.K."/>
            <person name="Kim J.Y."/>
            <person name="Xu Y."/>
            <person name="Heller-Uszynska K."/>
            <person name="Miao H."/>
            <person name="Cheng Z."/>
            <person name="Zhang S."/>
            <person name="Wu J."/>
            <person name="Yang Y."/>
            <person name="Kang H."/>
            <person name="Li M."/>
            <person name="Liang H."/>
            <person name="Ren X."/>
            <person name="Shi Z."/>
            <person name="Wen M."/>
            <person name="Jian M."/>
            <person name="Yang H."/>
            <person name="Zhang G."/>
            <person name="Yang Z."/>
            <person name="Chen R."/>
            <person name="Liu S."/>
            <person name="Li J."/>
            <person name="Ma L."/>
            <person name="Liu H."/>
            <person name="Zhou Y."/>
            <person name="Zhao J."/>
            <person name="Fang X."/>
            <person name="Li G."/>
            <person name="Fang L."/>
            <person name="Li Y."/>
            <person name="Liu D."/>
            <person name="Zheng H."/>
            <person name="Zhang Y."/>
            <person name="Qin N."/>
            <person name="Li Z."/>
            <person name="Yang G."/>
            <person name="Yang S."/>
            <person name="Bolund L."/>
            <person name="Kristiansen K."/>
            <person name="Zheng H."/>
            <person name="Li S."/>
            <person name="Zhang X."/>
            <person name="Yang H."/>
            <person name="Wang J."/>
            <person name="Sun R."/>
            <person name="Zhang B."/>
            <person name="Jiang S."/>
            <person name="Wang J."/>
            <person name="Du Y."/>
            <person name="Li S."/>
        </authorList>
    </citation>
    <scope>NUCLEOTIDE SEQUENCE [LARGE SCALE GENOMIC DNA]</scope>
    <source>
        <strain evidence="2">cv. 9930</strain>
    </source>
</reference>
<organism evidence="1 2">
    <name type="scientific">Cucumis sativus</name>
    <name type="common">Cucumber</name>
    <dbReference type="NCBI Taxonomy" id="3659"/>
    <lineage>
        <taxon>Eukaryota</taxon>
        <taxon>Viridiplantae</taxon>
        <taxon>Streptophyta</taxon>
        <taxon>Embryophyta</taxon>
        <taxon>Tracheophyta</taxon>
        <taxon>Spermatophyta</taxon>
        <taxon>Magnoliopsida</taxon>
        <taxon>eudicotyledons</taxon>
        <taxon>Gunneridae</taxon>
        <taxon>Pentapetalae</taxon>
        <taxon>rosids</taxon>
        <taxon>fabids</taxon>
        <taxon>Cucurbitales</taxon>
        <taxon>Cucurbitaceae</taxon>
        <taxon>Benincaseae</taxon>
        <taxon>Cucumis</taxon>
    </lineage>
</organism>
<sequence length="94" mass="10442">MVSFGPQWECNSWMAACKSKHLEISVDFYGPYPQGQAGVIVPYNWTDPDPKYYLLFSNGDLQTPSLILSSLIGYDEQGEEGDGLSSLDLFSDPI</sequence>
<evidence type="ECO:0000313" key="2">
    <source>
        <dbReference type="Proteomes" id="UP000029981"/>
    </source>
</evidence>
<dbReference type="EMBL" id="CM002924">
    <property type="protein sequence ID" value="KGN57490.1"/>
    <property type="molecule type" value="Genomic_DNA"/>
</dbReference>
<gene>
    <name evidence="1" type="ORF">Csa_3G199030</name>
</gene>
<reference evidence="1 2" key="4">
    <citation type="journal article" date="2011" name="BMC Genomics">
        <title>RNA-Seq improves annotation of protein-coding genes in the cucumber genome.</title>
        <authorList>
            <person name="Li Z."/>
            <person name="Zhang Z."/>
            <person name="Yan P."/>
            <person name="Huang S."/>
            <person name="Fei Z."/>
            <person name="Lin K."/>
        </authorList>
    </citation>
    <scope>NUCLEOTIDE SEQUENCE [LARGE SCALE GENOMIC DNA]</scope>
    <source>
        <strain evidence="2">cv. 9930</strain>
    </source>
</reference>
<dbReference type="Gramene" id="KGN57490">
    <property type="protein sequence ID" value="KGN57490"/>
    <property type="gene ID" value="Csa_3G199030"/>
</dbReference>
<reference evidence="1 2" key="3">
    <citation type="journal article" date="2010" name="BMC Genomics">
        <title>Transcriptome sequencing and comparative analysis of cucumber flowers with different sex types.</title>
        <authorList>
            <person name="Guo S."/>
            <person name="Zheng Y."/>
            <person name="Joung J.G."/>
            <person name="Liu S."/>
            <person name="Zhang Z."/>
            <person name="Crasta O.R."/>
            <person name="Sobral B.W."/>
            <person name="Xu Y."/>
            <person name="Huang S."/>
            <person name="Fei Z."/>
        </authorList>
    </citation>
    <scope>NUCLEOTIDE SEQUENCE [LARGE SCALE GENOMIC DNA]</scope>
    <source>
        <strain evidence="2">cv. 9930</strain>
    </source>
</reference>
<dbReference type="Proteomes" id="UP000029981">
    <property type="component" value="Chromosome 3"/>
</dbReference>
<reference evidence="1 2" key="2">
    <citation type="journal article" date="2009" name="PLoS ONE">
        <title>An integrated genetic and cytogenetic map of the cucumber genome.</title>
        <authorList>
            <person name="Ren Y."/>
            <person name="Zhang Z."/>
            <person name="Liu J."/>
            <person name="Staub J.E."/>
            <person name="Han Y."/>
            <person name="Cheng Z."/>
            <person name="Li X."/>
            <person name="Lu J."/>
            <person name="Miao H."/>
            <person name="Kang H."/>
            <person name="Xie B."/>
            <person name="Gu X."/>
            <person name="Wang X."/>
            <person name="Du Y."/>
            <person name="Jin W."/>
            <person name="Huang S."/>
        </authorList>
    </citation>
    <scope>NUCLEOTIDE SEQUENCE [LARGE SCALE GENOMIC DNA]</scope>
    <source>
        <strain evidence="2">cv. 9930</strain>
    </source>
</reference>
<evidence type="ECO:0000313" key="1">
    <source>
        <dbReference type="EMBL" id="KGN57490.1"/>
    </source>
</evidence>
<accession>A0A0A0L6A7</accession>